<evidence type="ECO:0000313" key="3">
    <source>
        <dbReference type="Proteomes" id="UP000061660"/>
    </source>
</evidence>
<dbReference type="OrthoDB" id="2636122at2"/>
<evidence type="ECO:0000313" key="2">
    <source>
        <dbReference type="EMBL" id="ALS21456.1"/>
    </source>
</evidence>
<sequence>MYYCIACNKVHPPLSTKNEIIFKTGFHYINSTMYSAGICKAVPEPEELQKSVTA</sequence>
<evidence type="ECO:0000259" key="1">
    <source>
        <dbReference type="Pfam" id="PF13119"/>
    </source>
</evidence>
<feature type="domain" description="DUF3973" evidence="1">
    <location>
        <begin position="1"/>
        <end position="32"/>
    </location>
</feature>
<accession>A0A0U2M2F0</accession>
<dbReference type="InterPro" id="IPR025003">
    <property type="entry name" value="DUF3973"/>
</dbReference>
<dbReference type="KEGG" id="pnp:IJ22_10770"/>
<name>A0A0U2M2F0_9BACL</name>
<reference evidence="3" key="1">
    <citation type="submission" date="2015-12" db="EMBL/GenBank/DDBJ databases">
        <title>Complete genome sequences of two moderately thermophilic Paenibacillus species.</title>
        <authorList>
            <person name="Butler R.III."/>
            <person name="Wang J."/>
            <person name="Stark B.C."/>
            <person name="Pombert J.-F."/>
        </authorList>
    </citation>
    <scope>NUCLEOTIDE SEQUENCE [LARGE SCALE GENOMIC DNA]</scope>
    <source>
        <strain evidence="3">32O-Y</strain>
    </source>
</reference>
<gene>
    <name evidence="2" type="ORF">IJ22_10770</name>
</gene>
<dbReference type="Proteomes" id="UP000061660">
    <property type="component" value="Chromosome"/>
</dbReference>
<dbReference type="PATRIC" id="fig|162209.4.peg.1144"/>
<dbReference type="RefSeq" id="WP_137671281.1">
    <property type="nucleotide sequence ID" value="NZ_BJCS01000028.1"/>
</dbReference>
<dbReference type="Pfam" id="PF13119">
    <property type="entry name" value="DUF3973"/>
    <property type="match status" value="1"/>
</dbReference>
<reference evidence="2 3" key="2">
    <citation type="journal article" date="2016" name="Genome Announc.">
        <title>Complete Genome Sequences of Two Interactive Moderate Thermophiles, Paenibacillus napthalenovorans 32O-Y and Paenibacillus sp. 32O-W.</title>
        <authorList>
            <person name="Butler R.R.III."/>
            <person name="Wang J."/>
            <person name="Stark B.C."/>
            <person name="Pombert J.F."/>
        </authorList>
    </citation>
    <scope>NUCLEOTIDE SEQUENCE [LARGE SCALE GENOMIC DNA]</scope>
    <source>
        <strain evidence="2 3">32O-Y</strain>
    </source>
</reference>
<dbReference type="EMBL" id="CP013652">
    <property type="protein sequence ID" value="ALS21456.1"/>
    <property type="molecule type" value="Genomic_DNA"/>
</dbReference>
<dbReference type="AlphaFoldDB" id="A0A0U2M2F0"/>
<proteinExistence type="predicted"/>
<keyword evidence="3" id="KW-1185">Reference proteome</keyword>
<protein>
    <recommendedName>
        <fullName evidence="1">DUF3973 domain-containing protein</fullName>
    </recommendedName>
</protein>
<organism evidence="2 3">
    <name type="scientific">Paenibacillus naphthalenovorans</name>
    <dbReference type="NCBI Taxonomy" id="162209"/>
    <lineage>
        <taxon>Bacteria</taxon>
        <taxon>Bacillati</taxon>
        <taxon>Bacillota</taxon>
        <taxon>Bacilli</taxon>
        <taxon>Bacillales</taxon>
        <taxon>Paenibacillaceae</taxon>
        <taxon>Paenibacillus</taxon>
    </lineage>
</organism>